<protein>
    <recommendedName>
        <fullName evidence="2">Knr4/Smi1-like domain-containing protein</fullName>
    </recommendedName>
</protein>
<gene>
    <name evidence="3" type="ORF">DL762_007500</name>
</gene>
<keyword evidence="4" id="KW-1185">Reference proteome</keyword>
<dbReference type="SUPFAM" id="SSF160631">
    <property type="entry name" value="SMI1/KNR4-like"/>
    <property type="match status" value="1"/>
</dbReference>
<dbReference type="Gene3D" id="3.40.1580.10">
    <property type="entry name" value="SMI1/KNR4-like"/>
    <property type="match status" value="1"/>
</dbReference>
<dbReference type="SMART" id="SM00860">
    <property type="entry name" value="SMI1_KNR4"/>
    <property type="match status" value="1"/>
</dbReference>
<name>A0ABY0GYX2_9PEZI</name>
<dbReference type="InterPro" id="IPR018958">
    <property type="entry name" value="Knr4/Smi1-like_dom"/>
</dbReference>
<feature type="domain" description="Knr4/Smi1-like" evidence="2">
    <location>
        <begin position="158"/>
        <end position="256"/>
    </location>
</feature>
<accession>A0ABY0GYX2</accession>
<dbReference type="EMBL" id="QJNS01000279">
    <property type="protein sequence ID" value="RYO80695.1"/>
    <property type="molecule type" value="Genomic_DNA"/>
</dbReference>
<sequence>MFAVLSQLIGWAIESLARVEFHHRYLGPFALFVILATWLGEPAAVHERLSDLALVSGVETATQEAKVAAIQEHLSALFSLSEQDRDSHQAAITSIQELVSEFFSANKGNGEAQQAEVNGLQDRFLNENFRLGDTSVQMSRGSQTSGNGPTPGSPLSATATAKQVSALEKSLGVVLPDDHKTFLCLSNGLDTLDIAHEWVRTLYGIRSVTLLESPEVLDGVEAPIDHLICLCHMCHHELCRCKARCKEDGYKEFLQIMNKSPTDWPRYSRLVLVGSEGPWGQNAGYRANVYLVPPGDTKRAADIFLHTLNSQSVDEALKQEIRLRFLHNGSPCGLWDLNWLSQPQTWPVLVDDAQHSPRRTRIYPGIAGYLESMVELGSG</sequence>
<comment type="caution">
    <text evidence="3">The sequence shown here is derived from an EMBL/GenBank/DDBJ whole genome shotgun (WGS) entry which is preliminary data.</text>
</comment>
<evidence type="ECO:0000313" key="3">
    <source>
        <dbReference type="EMBL" id="RYO80695.1"/>
    </source>
</evidence>
<dbReference type="InterPro" id="IPR037883">
    <property type="entry name" value="Knr4/Smi1-like_sf"/>
</dbReference>
<proteinExistence type="predicted"/>
<feature type="region of interest" description="Disordered" evidence="1">
    <location>
        <begin position="136"/>
        <end position="157"/>
    </location>
</feature>
<evidence type="ECO:0000256" key="1">
    <source>
        <dbReference type="SAM" id="MobiDB-lite"/>
    </source>
</evidence>
<evidence type="ECO:0000259" key="2">
    <source>
        <dbReference type="SMART" id="SM00860"/>
    </source>
</evidence>
<dbReference type="Proteomes" id="UP000294003">
    <property type="component" value="Unassembled WGS sequence"/>
</dbReference>
<reference evidence="3 4" key="1">
    <citation type="submission" date="2018-06" db="EMBL/GenBank/DDBJ databases">
        <title>Complete Genomes of Monosporascus.</title>
        <authorList>
            <person name="Robinson A.J."/>
            <person name="Natvig D.O."/>
        </authorList>
    </citation>
    <scope>NUCLEOTIDE SEQUENCE [LARGE SCALE GENOMIC DNA]</scope>
    <source>
        <strain evidence="3 4">CBS 609.92</strain>
    </source>
</reference>
<evidence type="ECO:0000313" key="4">
    <source>
        <dbReference type="Proteomes" id="UP000294003"/>
    </source>
</evidence>
<organism evidence="3 4">
    <name type="scientific">Monosporascus cannonballus</name>
    <dbReference type="NCBI Taxonomy" id="155416"/>
    <lineage>
        <taxon>Eukaryota</taxon>
        <taxon>Fungi</taxon>
        <taxon>Dikarya</taxon>
        <taxon>Ascomycota</taxon>
        <taxon>Pezizomycotina</taxon>
        <taxon>Sordariomycetes</taxon>
        <taxon>Xylariomycetidae</taxon>
        <taxon>Xylariales</taxon>
        <taxon>Xylariales incertae sedis</taxon>
        <taxon>Monosporascus</taxon>
    </lineage>
</organism>